<keyword evidence="7 9" id="KW-0472">Membrane</keyword>
<evidence type="ECO:0000256" key="5">
    <source>
        <dbReference type="ARBA" id="ARBA00022692"/>
    </source>
</evidence>
<organism evidence="11 12">
    <name type="scientific">Vineibacter terrae</name>
    <dbReference type="NCBI Taxonomy" id="2586908"/>
    <lineage>
        <taxon>Bacteria</taxon>
        <taxon>Pseudomonadati</taxon>
        <taxon>Pseudomonadota</taxon>
        <taxon>Alphaproteobacteria</taxon>
        <taxon>Hyphomicrobiales</taxon>
        <taxon>Vineibacter</taxon>
    </lineage>
</organism>
<dbReference type="InterPro" id="IPR055348">
    <property type="entry name" value="DctQ"/>
</dbReference>
<feature type="transmembrane region" description="Helical" evidence="9">
    <location>
        <begin position="24"/>
        <end position="45"/>
    </location>
</feature>
<reference evidence="11 12" key="1">
    <citation type="submission" date="2019-06" db="EMBL/GenBank/DDBJ databases">
        <title>New taxonomy in bacterial strain CC-CFT640, isolated from vineyard.</title>
        <authorList>
            <person name="Lin S.-Y."/>
            <person name="Tsai C.-F."/>
            <person name="Young C.-C."/>
        </authorList>
    </citation>
    <scope>NUCLEOTIDE SEQUENCE [LARGE SCALE GENOMIC DNA]</scope>
    <source>
        <strain evidence="11 12">CC-CFT640</strain>
    </source>
</reference>
<dbReference type="OrthoDB" id="7843639at2"/>
<evidence type="ECO:0000256" key="9">
    <source>
        <dbReference type="RuleBase" id="RU369079"/>
    </source>
</evidence>
<sequence>MTAEPEAAPETNENNRFFRLLNRVSDAGVIAGGCALIAITLIVTYDVIARFIGHPTIWATEISGYLLIAVAVLGAADTLRRNEHFAMTLLVDTLRGQVRRWVSLAAWCVVLLLVAGLVLGIAALIANSARFGLRSYTILQVPLILPQIVLLVGFAILALALAGRVIALVRQLRTHTTRQE</sequence>
<keyword evidence="3" id="KW-1003">Cell membrane</keyword>
<dbReference type="AlphaFoldDB" id="A0A5C8PEW3"/>
<comment type="similarity">
    <text evidence="8 9">Belongs to the TRAP transporter small permease family.</text>
</comment>
<evidence type="ECO:0000313" key="12">
    <source>
        <dbReference type="Proteomes" id="UP000321638"/>
    </source>
</evidence>
<feature type="transmembrane region" description="Helical" evidence="9">
    <location>
        <begin position="145"/>
        <end position="169"/>
    </location>
</feature>
<keyword evidence="12" id="KW-1185">Reference proteome</keyword>
<feature type="transmembrane region" description="Helical" evidence="9">
    <location>
        <begin position="101"/>
        <end position="125"/>
    </location>
</feature>
<evidence type="ECO:0000256" key="7">
    <source>
        <dbReference type="ARBA" id="ARBA00023136"/>
    </source>
</evidence>
<feature type="transmembrane region" description="Helical" evidence="9">
    <location>
        <begin position="57"/>
        <end position="80"/>
    </location>
</feature>
<protein>
    <recommendedName>
        <fullName evidence="9">TRAP transporter small permease protein</fullName>
    </recommendedName>
</protein>
<feature type="domain" description="Tripartite ATP-independent periplasmic transporters DctQ component" evidence="10">
    <location>
        <begin position="39"/>
        <end position="170"/>
    </location>
</feature>
<keyword evidence="5 9" id="KW-0812">Transmembrane</keyword>
<evidence type="ECO:0000256" key="8">
    <source>
        <dbReference type="ARBA" id="ARBA00038436"/>
    </source>
</evidence>
<evidence type="ECO:0000256" key="1">
    <source>
        <dbReference type="ARBA" id="ARBA00004429"/>
    </source>
</evidence>
<evidence type="ECO:0000313" key="11">
    <source>
        <dbReference type="EMBL" id="TXL72309.1"/>
    </source>
</evidence>
<dbReference type="GO" id="GO:0015740">
    <property type="term" value="P:C4-dicarboxylate transport"/>
    <property type="evidence" value="ECO:0007669"/>
    <property type="project" value="TreeGrafter"/>
</dbReference>
<evidence type="ECO:0000256" key="3">
    <source>
        <dbReference type="ARBA" id="ARBA00022475"/>
    </source>
</evidence>
<name>A0A5C8PEW3_9HYPH</name>
<evidence type="ECO:0000256" key="6">
    <source>
        <dbReference type="ARBA" id="ARBA00022989"/>
    </source>
</evidence>
<dbReference type="GO" id="GO:0005886">
    <property type="term" value="C:plasma membrane"/>
    <property type="evidence" value="ECO:0007669"/>
    <property type="project" value="UniProtKB-SubCell"/>
</dbReference>
<dbReference type="RefSeq" id="WP_147849931.1">
    <property type="nucleotide sequence ID" value="NZ_VDUZ01000034.1"/>
</dbReference>
<dbReference type="EMBL" id="VDUZ01000034">
    <property type="protein sequence ID" value="TXL72309.1"/>
    <property type="molecule type" value="Genomic_DNA"/>
</dbReference>
<evidence type="ECO:0000256" key="2">
    <source>
        <dbReference type="ARBA" id="ARBA00022448"/>
    </source>
</evidence>
<dbReference type="Proteomes" id="UP000321638">
    <property type="component" value="Unassembled WGS sequence"/>
</dbReference>
<comment type="function">
    <text evidence="9">Part of the tripartite ATP-independent periplasmic (TRAP) transport system.</text>
</comment>
<proteinExistence type="inferred from homology"/>
<dbReference type="PANTHER" id="PTHR35011">
    <property type="entry name" value="2,3-DIKETO-L-GULONATE TRAP TRANSPORTER SMALL PERMEASE PROTEIN YIAM"/>
    <property type="match status" value="1"/>
</dbReference>
<gene>
    <name evidence="11" type="ORF">FHP25_26120</name>
</gene>
<keyword evidence="2 9" id="KW-0813">Transport</keyword>
<dbReference type="Pfam" id="PF04290">
    <property type="entry name" value="DctQ"/>
    <property type="match status" value="1"/>
</dbReference>
<dbReference type="InterPro" id="IPR007387">
    <property type="entry name" value="TRAP_DctQ"/>
</dbReference>
<comment type="caution">
    <text evidence="11">The sequence shown here is derived from an EMBL/GenBank/DDBJ whole genome shotgun (WGS) entry which is preliminary data.</text>
</comment>
<comment type="subunit">
    <text evidence="9">The complex comprises the extracytoplasmic solute receptor protein and the two transmembrane proteins.</text>
</comment>
<keyword evidence="4 9" id="KW-0997">Cell inner membrane</keyword>
<accession>A0A5C8PEW3</accession>
<keyword evidence="6 9" id="KW-1133">Transmembrane helix</keyword>
<dbReference type="GO" id="GO:0022857">
    <property type="term" value="F:transmembrane transporter activity"/>
    <property type="evidence" value="ECO:0007669"/>
    <property type="project" value="UniProtKB-UniRule"/>
</dbReference>
<evidence type="ECO:0000256" key="4">
    <source>
        <dbReference type="ARBA" id="ARBA00022519"/>
    </source>
</evidence>
<evidence type="ECO:0000259" key="10">
    <source>
        <dbReference type="Pfam" id="PF04290"/>
    </source>
</evidence>
<dbReference type="PANTHER" id="PTHR35011:SF10">
    <property type="entry name" value="TRAP TRANSPORTER SMALL PERMEASE PROTEIN"/>
    <property type="match status" value="1"/>
</dbReference>
<comment type="subcellular location">
    <subcellularLocation>
        <location evidence="1 9">Cell inner membrane</location>
        <topology evidence="1 9">Multi-pass membrane protein</topology>
    </subcellularLocation>
</comment>